<dbReference type="RefSeq" id="WP_379908660.1">
    <property type="nucleotide sequence ID" value="NZ_JBHSWE010000001.1"/>
</dbReference>
<dbReference type="Proteomes" id="UP001596422">
    <property type="component" value="Unassembled WGS sequence"/>
</dbReference>
<sequence length="67" mass="7676">MVELLFCDFFFAMAGDYIGVQGDWKESDRGFGGLLWYRLRPASLRPAGIAQKSCLIRLKYEQCPALR</sequence>
<dbReference type="EMBL" id="JBHSWE010000001">
    <property type="protein sequence ID" value="MFC6670151.1"/>
    <property type="molecule type" value="Genomic_DNA"/>
</dbReference>
<protein>
    <submittedName>
        <fullName evidence="1">Uncharacterized protein</fullName>
    </submittedName>
</protein>
<gene>
    <name evidence="1" type="ORF">ACFQDL_08680</name>
</gene>
<reference evidence="2" key="1">
    <citation type="journal article" date="2019" name="Int. J. Syst. Evol. Microbiol.">
        <title>The Global Catalogue of Microorganisms (GCM) 10K type strain sequencing project: providing services to taxonomists for standard genome sequencing and annotation.</title>
        <authorList>
            <consortium name="The Broad Institute Genomics Platform"/>
            <consortium name="The Broad Institute Genome Sequencing Center for Infectious Disease"/>
            <person name="Wu L."/>
            <person name="Ma J."/>
        </authorList>
    </citation>
    <scope>NUCLEOTIDE SEQUENCE [LARGE SCALE GENOMIC DNA]</scope>
    <source>
        <strain evidence="2">NBRC 111756</strain>
    </source>
</reference>
<proteinExistence type="predicted"/>
<evidence type="ECO:0000313" key="1">
    <source>
        <dbReference type="EMBL" id="MFC6670151.1"/>
    </source>
</evidence>
<evidence type="ECO:0000313" key="2">
    <source>
        <dbReference type="Proteomes" id="UP001596422"/>
    </source>
</evidence>
<keyword evidence="2" id="KW-1185">Reference proteome</keyword>
<name>A0ABW1ZY74_9GAMM</name>
<organism evidence="1 2">
    <name type="scientific">Marinobacterium aestuariivivens</name>
    <dbReference type="NCBI Taxonomy" id="1698799"/>
    <lineage>
        <taxon>Bacteria</taxon>
        <taxon>Pseudomonadati</taxon>
        <taxon>Pseudomonadota</taxon>
        <taxon>Gammaproteobacteria</taxon>
        <taxon>Oceanospirillales</taxon>
        <taxon>Oceanospirillaceae</taxon>
        <taxon>Marinobacterium</taxon>
    </lineage>
</organism>
<comment type="caution">
    <text evidence="1">The sequence shown here is derived from an EMBL/GenBank/DDBJ whole genome shotgun (WGS) entry which is preliminary data.</text>
</comment>
<accession>A0ABW1ZY74</accession>